<accession>A0A3G1TV43</accession>
<proteinExistence type="predicted"/>
<organism evidence="1">
    <name type="scientific">Enterococcus faecium</name>
    <name type="common">Streptococcus faecium</name>
    <dbReference type="NCBI Taxonomy" id="1352"/>
    <lineage>
        <taxon>Bacteria</taxon>
        <taxon>Bacillati</taxon>
        <taxon>Bacillota</taxon>
        <taxon>Bacilli</taxon>
        <taxon>Lactobacillales</taxon>
        <taxon>Enterococcaceae</taxon>
        <taxon>Enterococcus</taxon>
    </lineage>
</organism>
<dbReference type="EMBL" id="MG640601">
    <property type="protein sequence ID" value="AYF52764.1"/>
    <property type="molecule type" value="Genomic_DNA"/>
</dbReference>
<evidence type="ECO:0000313" key="1">
    <source>
        <dbReference type="EMBL" id="AYF52764.1"/>
    </source>
</evidence>
<geneLocation type="plasmid" evidence="1">
    <name>pEMSRR6</name>
</geneLocation>
<name>A0A3G1TV43_ENTFC</name>
<sequence length="95" mass="10532">MKIFEIDDPYFALIVAENEEKCMDIYEEVICDVEGKEEFLPCIKELETTVAITKVANAVSNETNELVGIHEAGNLVFSCLNSNKSALLALDGDLF</sequence>
<keyword evidence="1" id="KW-0614">Plasmid</keyword>
<protein>
    <submittedName>
        <fullName evidence="1">Uncharacterized protein</fullName>
    </submittedName>
</protein>
<dbReference type="RefSeq" id="WP_002350505.1">
    <property type="nucleotide sequence ID" value="NZ_CP039730.1"/>
</dbReference>
<reference evidence="1" key="1">
    <citation type="submission" date="2017-11" db="EMBL/GenBank/DDBJ databases">
        <title>The Silenced vanM Gene Cluster on Plasmid was Prevalent in Clinical Isolates of Enterococci from Hangzhou, China.</title>
        <authorList>
            <person name="Sun L."/>
            <person name="Qu T."/>
            <person name="Chen Y."/>
            <person name="Fu Y."/>
            <person name="Yang Q."/>
            <person name="Yu Y."/>
        </authorList>
    </citation>
    <scope>NUCLEOTIDE SEQUENCE</scope>
    <source>
        <strain evidence="1">SRR6</strain>
        <plasmid evidence="1">pEMSRR6</plasmid>
    </source>
</reference>
<dbReference type="AlphaFoldDB" id="A0A3G1TV43"/>